<accession>A0A3M9NK19</accession>
<evidence type="ECO:0000313" key="2">
    <source>
        <dbReference type="Proteomes" id="UP000267223"/>
    </source>
</evidence>
<protein>
    <submittedName>
        <fullName evidence="1">Uncharacterized protein</fullName>
    </submittedName>
</protein>
<name>A0A3M9NK19_9BACT</name>
<keyword evidence="2" id="KW-1185">Reference proteome</keyword>
<dbReference type="EMBL" id="RJJR01000005">
    <property type="protein sequence ID" value="RNI37348.1"/>
    <property type="molecule type" value="Genomic_DNA"/>
</dbReference>
<sequence length="79" mass="9263">MFHQQKNIKTQKKTIIMKKGKYIDIYVIMACMSGKKKSSKLRHVEQILKQACKNYEEPLQKTFRKDLALALETSDQDSN</sequence>
<evidence type="ECO:0000313" key="1">
    <source>
        <dbReference type="EMBL" id="RNI37348.1"/>
    </source>
</evidence>
<reference evidence="1 2" key="1">
    <citation type="submission" date="2018-11" db="EMBL/GenBank/DDBJ databases">
        <title>Draft genome sequence of Ferruginibacter sp. BO-59.</title>
        <authorList>
            <person name="Im W.T."/>
        </authorList>
    </citation>
    <scope>NUCLEOTIDE SEQUENCE [LARGE SCALE GENOMIC DNA]</scope>
    <source>
        <strain evidence="1 2">BO-59</strain>
    </source>
</reference>
<comment type="caution">
    <text evidence="1">The sequence shown here is derived from an EMBL/GenBank/DDBJ whole genome shotgun (WGS) entry which is preliminary data.</text>
</comment>
<dbReference type="AlphaFoldDB" id="A0A3M9NK19"/>
<dbReference type="Proteomes" id="UP000267223">
    <property type="component" value="Unassembled WGS sequence"/>
</dbReference>
<proteinExistence type="predicted"/>
<gene>
    <name evidence="1" type="ORF">EFY79_08085</name>
</gene>
<organism evidence="1 2">
    <name type="scientific">Hanamia caeni</name>
    <dbReference type="NCBI Taxonomy" id="2294116"/>
    <lineage>
        <taxon>Bacteria</taxon>
        <taxon>Pseudomonadati</taxon>
        <taxon>Bacteroidota</taxon>
        <taxon>Chitinophagia</taxon>
        <taxon>Chitinophagales</taxon>
        <taxon>Chitinophagaceae</taxon>
        <taxon>Hanamia</taxon>
    </lineage>
</organism>